<dbReference type="OrthoDB" id="1112527at2759"/>
<dbReference type="Proteomes" id="UP000030689">
    <property type="component" value="Unassembled WGS sequence"/>
</dbReference>
<dbReference type="Gramene" id="ESQ34600">
    <property type="protein sequence ID" value="ESQ34600"/>
    <property type="gene ID" value="EUTSA_v10009993mg"/>
</dbReference>
<dbReference type="EMBL" id="KI517683">
    <property type="protein sequence ID" value="ESQ34600.1"/>
    <property type="molecule type" value="Genomic_DNA"/>
</dbReference>
<feature type="transmembrane region" description="Helical" evidence="1">
    <location>
        <begin position="101"/>
        <end position="123"/>
    </location>
</feature>
<keyword evidence="1" id="KW-1133">Transmembrane helix</keyword>
<gene>
    <name evidence="2" type="ORF">EUTSA_v10009993mg</name>
</gene>
<reference evidence="2 3" key="1">
    <citation type="journal article" date="2013" name="Front. Plant Sci.">
        <title>The Reference Genome of the Halophytic Plant Eutrema salsugineum.</title>
        <authorList>
            <person name="Yang R."/>
            <person name="Jarvis D.E."/>
            <person name="Chen H."/>
            <person name="Beilstein M.A."/>
            <person name="Grimwood J."/>
            <person name="Jenkins J."/>
            <person name="Shu S."/>
            <person name="Prochnik S."/>
            <person name="Xin M."/>
            <person name="Ma C."/>
            <person name="Schmutz J."/>
            <person name="Wing R.A."/>
            <person name="Mitchell-Olds T."/>
            <person name="Schumaker K.S."/>
            <person name="Wang X."/>
        </authorList>
    </citation>
    <scope>NUCLEOTIDE SEQUENCE [LARGE SCALE GENOMIC DNA]</scope>
</reference>
<proteinExistence type="predicted"/>
<evidence type="ECO:0000313" key="3">
    <source>
        <dbReference type="Proteomes" id="UP000030689"/>
    </source>
</evidence>
<feature type="transmembrane region" description="Helical" evidence="1">
    <location>
        <begin position="21"/>
        <end position="41"/>
    </location>
</feature>
<evidence type="ECO:0000256" key="1">
    <source>
        <dbReference type="SAM" id="Phobius"/>
    </source>
</evidence>
<organism evidence="2 3">
    <name type="scientific">Eutrema salsugineum</name>
    <name type="common">Saltwater cress</name>
    <name type="synonym">Sisymbrium salsugineum</name>
    <dbReference type="NCBI Taxonomy" id="72664"/>
    <lineage>
        <taxon>Eukaryota</taxon>
        <taxon>Viridiplantae</taxon>
        <taxon>Streptophyta</taxon>
        <taxon>Embryophyta</taxon>
        <taxon>Tracheophyta</taxon>
        <taxon>Spermatophyta</taxon>
        <taxon>Magnoliopsida</taxon>
        <taxon>eudicotyledons</taxon>
        <taxon>Gunneridae</taxon>
        <taxon>Pentapetalae</taxon>
        <taxon>rosids</taxon>
        <taxon>malvids</taxon>
        <taxon>Brassicales</taxon>
        <taxon>Brassicaceae</taxon>
        <taxon>Eutremeae</taxon>
        <taxon>Eutrema</taxon>
    </lineage>
</organism>
<dbReference type="AlphaFoldDB" id="V4KAA4"/>
<keyword evidence="1" id="KW-0812">Transmembrane</keyword>
<feature type="non-terminal residue" evidence="2">
    <location>
        <position position="1"/>
    </location>
</feature>
<dbReference type="OMA" id="MEFNLWA"/>
<feature type="transmembrane region" description="Helical" evidence="1">
    <location>
        <begin position="69"/>
        <end position="89"/>
    </location>
</feature>
<name>V4KAA4_EUTSA</name>
<protein>
    <submittedName>
        <fullName evidence="2">Uncharacterized protein</fullName>
    </submittedName>
</protein>
<keyword evidence="3" id="KW-1185">Reference proteome</keyword>
<sequence>SNNSISMDDEAREIRQELRRLNVRLVVAISLAVFTGCYRSQAGLTNLSETMTNNTGHVAFYWASKFSKFARLCSLMVVFELLFVPVVVLRMRSLRRESDRFLVLASICVLISLSFLAYLRWFVVVV</sequence>
<evidence type="ECO:0000313" key="2">
    <source>
        <dbReference type="EMBL" id="ESQ34600.1"/>
    </source>
</evidence>
<dbReference type="KEGG" id="eus:EUTSA_v10009993mg"/>
<accession>V4KAA4</accession>
<keyword evidence="1" id="KW-0472">Membrane</keyword>